<dbReference type="SUPFAM" id="SSF52317">
    <property type="entry name" value="Class I glutamine amidotransferase-like"/>
    <property type="match status" value="1"/>
</dbReference>
<dbReference type="SUPFAM" id="SSF46689">
    <property type="entry name" value="Homeodomain-like"/>
    <property type="match status" value="2"/>
</dbReference>
<reference evidence="5" key="1">
    <citation type="journal article" date="2019" name="Int. J. Syst. Evol. Microbiol.">
        <title>The Global Catalogue of Microorganisms (GCM) 10K type strain sequencing project: providing services to taxonomists for standard genome sequencing and annotation.</title>
        <authorList>
            <consortium name="The Broad Institute Genomics Platform"/>
            <consortium name="The Broad Institute Genome Sequencing Center for Infectious Disease"/>
            <person name="Wu L."/>
            <person name="Ma J."/>
        </authorList>
    </citation>
    <scope>NUCLEOTIDE SEQUENCE [LARGE SCALE GENOMIC DNA]</scope>
    <source>
        <strain evidence="5">JCM 5067</strain>
    </source>
</reference>
<dbReference type="Pfam" id="PF01965">
    <property type="entry name" value="DJ-1_PfpI"/>
    <property type="match status" value="1"/>
</dbReference>
<gene>
    <name evidence="4" type="ORF">GCM10010394_23360</name>
</gene>
<keyword evidence="1" id="KW-0805">Transcription regulation</keyword>
<dbReference type="EMBL" id="BAAACA010000014">
    <property type="protein sequence ID" value="GAA0593365.1"/>
    <property type="molecule type" value="Genomic_DNA"/>
</dbReference>
<keyword evidence="5" id="KW-1185">Reference proteome</keyword>
<dbReference type="Gene3D" id="1.10.10.60">
    <property type="entry name" value="Homeodomain-like"/>
    <property type="match status" value="1"/>
</dbReference>
<dbReference type="Proteomes" id="UP001500668">
    <property type="component" value="Unassembled WGS sequence"/>
</dbReference>
<protein>
    <submittedName>
        <fullName evidence="4">Helix-turn-helix domain-containing protein</fullName>
    </submittedName>
</protein>
<dbReference type="InterPro" id="IPR009057">
    <property type="entry name" value="Homeodomain-like_sf"/>
</dbReference>
<dbReference type="SMART" id="SM00342">
    <property type="entry name" value="HTH_ARAC"/>
    <property type="match status" value="1"/>
</dbReference>
<dbReference type="InterPro" id="IPR052158">
    <property type="entry name" value="INH-QAR"/>
</dbReference>
<dbReference type="Gene3D" id="3.40.50.880">
    <property type="match status" value="1"/>
</dbReference>
<dbReference type="PANTHER" id="PTHR43130">
    <property type="entry name" value="ARAC-FAMILY TRANSCRIPTIONAL REGULATOR"/>
    <property type="match status" value="1"/>
</dbReference>
<dbReference type="PANTHER" id="PTHR43130:SF3">
    <property type="entry name" value="HTH-TYPE TRANSCRIPTIONAL REGULATOR RV1931C"/>
    <property type="match status" value="1"/>
</dbReference>
<evidence type="ECO:0000259" key="3">
    <source>
        <dbReference type="PROSITE" id="PS01124"/>
    </source>
</evidence>
<dbReference type="InterPro" id="IPR002818">
    <property type="entry name" value="DJ-1/PfpI"/>
</dbReference>
<dbReference type="Pfam" id="PF12833">
    <property type="entry name" value="HTH_18"/>
    <property type="match status" value="1"/>
</dbReference>
<organism evidence="4 5">
    <name type="scientific">Streptomyces crystallinus</name>
    <dbReference type="NCBI Taxonomy" id="68191"/>
    <lineage>
        <taxon>Bacteria</taxon>
        <taxon>Bacillati</taxon>
        <taxon>Actinomycetota</taxon>
        <taxon>Actinomycetes</taxon>
        <taxon>Kitasatosporales</taxon>
        <taxon>Streptomycetaceae</taxon>
        <taxon>Streptomyces</taxon>
    </lineage>
</organism>
<evidence type="ECO:0000256" key="2">
    <source>
        <dbReference type="ARBA" id="ARBA00023163"/>
    </source>
</evidence>
<dbReference type="RefSeq" id="WP_344073156.1">
    <property type="nucleotide sequence ID" value="NZ_BAAACA010000014.1"/>
</dbReference>
<dbReference type="PROSITE" id="PS01124">
    <property type="entry name" value="HTH_ARAC_FAMILY_2"/>
    <property type="match status" value="1"/>
</dbReference>
<keyword evidence="2" id="KW-0804">Transcription</keyword>
<evidence type="ECO:0000313" key="5">
    <source>
        <dbReference type="Proteomes" id="UP001500668"/>
    </source>
</evidence>
<name>A0ABN1FLJ2_9ACTN</name>
<sequence length="329" mass="34455">MHPMHPMHRVAVLAVPAVKPFDLSMPSVLLGAADIGGHPGYEVTVCTAAPGALAASGGIDVVVRNGLEAVAAADTVIVPSTAARHDTEPAALDALREAAAAGKRIASICSGAFVLAQAGLLDGRAATTHWALADELRRAFPAVRVDADRLFVEDGPIVTGAGSAAGIDLCLHLINSDYGAAVANAAARAAVVTPVRHGGQAQFVQTPLPAATDSSLDAARTWALRHLDQPISLHDLAGHARVSVRTLTRRFTAETGVTPFQWLLQQRLLRARELLETTDLTVDLVARRSGLGSGESLRQHLNRQIGMSPAAYRGAFSHRKSVKAGRDHP</sequence>
<comment type="caution">
    <text evidence="4">The sequence shown here is derived from an EMBL/GenBank/DDBJ whole genome shotgun (WGS) entry which is preliminary data.</text>
</comment>
<dbReference type="InterPro" id="IPR029062">
    <property type="entry name" value="Class_I_gatase-like"/>
</dbReference>
<dbReference type="CDD" id="cd03137">
    <property type="entry name" value="GATase1_AraC_1"/>
    <property type="match status" value="1"/>
</dbReference>
<evidence type="ECO:0000256" key="1">
    <source>
        <dbReference type="ARBA" id="ARBA00023015"/>
    </source>
</evidence>
<accession>A0ABN1FLJ2</accession>
<evidence type="ECO:0000313" key="4">
    <source>
        <dbReference type="EMBL" id="GAA0593365.1"/>
    </source>
</evidence>
<feature type="domain" description="HTH araC/xylS-type" evidence="3">
    <location>
        <begin position="217"/>
        <end position="315"/>
    </location>
</feature>
<dbReference type="InterPro" id="IPR018060">
    <property type="entry name" value="HTH_AraC"/>
</dbReference>
<proteinExistence type="predicted"/>